<reference evidence="2" key="1">
    <citation type="submission" date="2020-11" db="EMBL/GenBank/DDBJ databases">
        <authorList>
            <consortium name="DOE Joint Genome Institute"/>
            <person name="Ahrendt S."/>
            <person name="Riley R."/>
            <person name="Andreopoulos W."/>
            <person name="LaButti K."/>
            <person name="Pangilinan J."/>
            <person name="Ruiz-duenas F.J."/>
            <person name="Barrasa J.M."/>
            <person name="Sanchez-Garcia M."/>
            <person name="Camarero S."/>
            <person name="Miyauchi S."/>
            <person name="Serrano A."/>
            <person name="Linde D."/>
            <person name="Babiker R."/>
            <person name="Drula E."/>
            <person name="Ayuso-Fernandez I."/>
            <person name="Pacheco R."/>
            <person name="Padilla G."/>
            <person name="Ferreira P."/>
            <person name="Barriuso J."/>
            <person name="Kellner H."/>
            <person name="Castanera R."/>
            <person name="Alfaro M."/>
            <person name="Ramirez L."/>
            <person name="Pisabarro A.G."/>
            <person name="Kuo A."/>
            <person name="Tritt A."/>
            <person name="Lipzen A."/>
            <person name="He G."/>
            <person name="Yan M."/>
            <person name="Ng V."/>
            <person name="Cullen D."/>
            <person name="Martin F."/>
            <person name="Rosso M.-N."/>
            <person name="Henrissat B."/>
            <person name="Hibbett D."/>
            <person name="Martinez A.T."/>
            <person name="Grigoriev I.V."/>
        </authorList>
    </citation>
    <scope>NUCLEOTIDE SEQUENCE</scope>
    <source>
        <strain evidence="2">AH 44721</strain>
    </source>
</reference>
<keyword evidence="3" id="KW-1185">Reference proteome</keyword>
<dbReference type="AlphaFoldDB" id="A0A9P5TS80"/>
<dbReference type="OrthoDB" id="3049838at2759"/>
<dbReference type="CDD" id="cd09917">
    <property type="entry name" value="F-box_SF"/>
    <property type="match status" value="1"/>
</dbReference>
<dbReference type="SUPFAM" id="SSF81383">
    <property type="entry name" value="F-box domain"/>
    <property type="match status" value="1"/>
</dbReference>
<accession>A0A9P5TS80</accession>
<gene>
    <name evidence="2" type="ORF">CPB84DRAFT_1844186</name>
</gene>
<comment type="caution">
    <text evidence="2">The sequence shown here is derived from an EMBL/GenBank/DDBJ whole genome shotgun (WGS) entry which is preliminary data.</text>
</comment>
<evidence type="ECO:0000259" key="1">
    <source>
        <dbReference type="PROSITE" id="PS50181"/>
    </source>
</evidence>
<proteinExistence type="predicted"/>
<dbReference type="Proteomes" id="UP000724874">
    <property type="component" value="Unassembled WGS sequence"/>
</dbReference>
<dbReference type="SUPFAM" id="SSF52047">
    <property type="entry name" value="RNI-like"/>
    <property type="match status" value="1"/>
</dbReference>
<dbReference type="PROSITE" id="PS50181">
    <property type="entry name" value="FBOX"/>
    <property type="match status" value="1"/>
</dbReference>
<evidence type="ECO:0000313" key="3">
    <source>
        <dbReference type="Proteomes" id="UP000724874"/>
    </source>
</evidence>
<evidence type="ECO:0000313" key="2">
    <source>
        <dbReference type="EMBL" id="KAF8907080.1"/>
    </source>
</evidence>
<feature type="domain" description="F-box" evidence="1">
    <location>
        <begin position="1"/>
        <end position="45"/>
    </location>
</feature>
<organism evidence="2 3">
    <name type="scientific">Gymnopilus junonius</name>
    <name type="common">Spectacular rustgill mushroom</name>
    <name type="synonym">Gymnopilus spectabilis subsp. junonius</name>
    <dbReference type="NCBI Taxonomy" id="109634"/>
    <lineage>
        <taxon>Eukaryota</taxon>
        <taxon>Fungi</taxon>
        <taxon>Dikarya</taxon>
        <taxon>Basidiomycota</taxon>
        <taxon>Agaricomycotina</taxon>
        <taxon>Agaricomycetes</taxon>
        <taxon>Agaricomycetidae</taxon>
        <taxon>Agaricales</taxon>
        <taxon>Agaricineae</taxon>
        <taxon>Hymenogastraceae</taxon>
        <taxon>Gymnopilus</taxon>
    </lineage>
</organism>
<name>A0A9P5TS80_GYMJU</name>
<dbReference type="InterPro" id="IPR032675">
    <property type="entry name" value="LRR_dom_sf"/>
</dbReference>
<dbReference type="InterPro" id="IPR036047">
    <property type="entry name" value="F-box-like_dom_sf"/>
</dbReference>
<sequence>MPTSDLPVELWLEILAYLPRTTLHKMIGVNRTLFELALNDMYEEVRLISDDKQMIKTLKQLHHQGISGRVRRLFIRPAFLPGITENVDFEFRSRFHRRVASSIRSLGNLVKSPKSIPEETPEILPDSVYAILNVAKKAVKHCGNLKEITVVVHDHALIPPFMSFLSSLWASDSIGPNLRKLTIDTTVSKIPFLLKPLDRFSSVLTNLDEFRLDLSISRRNHSSSEWWSAGQALVSFFKTFKGTITSFSFSSLVMDNLGELFEMLPRLPKLKKLEVLAIVNSTSLPKPEGFTGFIAKHAPTLKTLVVKPHSRHVSFHHSNDEYTFWLNNAISSKSKDLYSFANLNLSNLRCLDVELRDMNPYHDRLNGDLNAPSLLPPLSQVAPNLTRLVMTGTMLSLHRLTDIVDKLSRRGEATNVLEELSFTCSCLTVQHFDFLAKKLPLLKALTVQYENVSGPTTMNRYSMPTFDNVMHGRTYPSWRLRYLRLASVSACGQGHPRLDDMKILAASLSDRVVLDNEYACHCRR</sequence>
<dbReference type="InterPro" id="IPR001810">
    <property type="entry name" value="F-box_dom"/>
</dbReference>
<dbReference type="Gene3D" id="3.80.10.10">
    <property type="entry name" value="Ribonuclease Inhibitor"/>
    <property type="match status" value="1"/>
</dbReference>
<protein>
    <recommendedName>
        <fullName evidence="1">F-box domain-containing protein</fullName>
    </recommendedName>
</protein>
<dbReference type="EMBL" id="JADNYJ010000016">
    <property type="protein sequence ID" value="KAF8907080.1"/>
    <property type="molecule type" value="Genomic_DNA"/>
</dbReference>